<dbReference type="PANTHER" id="PTHR42823">
    <property type="entry name" value="ATP SYNTHASE SUBUNIT A, CHLOROPLASTIC"/>
    <property type="match status" value="1"/>
</dbReference>
<evidence type="ECO:0000256" key="11">
    <source>
        <dbReference type="HAMAP-Rule" id="MF_01393"/>
    </source>
</evidence>
<evidence type="ECO:0000256" key="9">
    <source>
        <dbReference type="ARBA" id="ARBA00023136"/>
    </source>
</evidence>
<dbReference type="CDD" id="cd00310">
    <property type="entry name" value="ATP-synt_Fo_a_6"/>
    <property type="match status" value="1"/>
</dbReference>
<dbReference type="PATRIC" id="fig|1423746.3.peg.1673"/>
<keyword evidence="10 11" id="KW-0066">ATP synthesis</keyword>
<keyword evidence="4 11" id="KW-0138">CF(0)</keyword>
<dbReference type="GO" id="GO:0005886">
    <property type="term" value="C:plasma membrane"/>
    <property type="evidence" value="ECO:0007669"/>
    <property type="project" value="UniProtKB-SubCell"/>
</dbReference>
<dbReference type="OrthoDB" id="9789241at2"/>
<keyword evidence="7 11" id="KW-1133">Transmembrane helix</keyword>
<dbReference type="AlphaFoldDB" id="A0A0R1PDH1"/>
<comment type="subcellular location">
    <subcellularLocation>
        <location evidence="11 12">Cell membrane</location>
        <topology evidence="11 12">Multi-pass membrane protein</topology>
    </subcellularLocation>
    <subcellularLocation>
        <location evidence="1">Membrane</location>
        <topology evidence="1">Multi-pass membrane protein</topology>
    </subcellularLocation>
</comment>
<feature type="transmembrane region" description="Helical" evidence="11">
    <location>
        <begin position="208"/>
        <end position="229"/>
    </location>
</feature>
<evidence type="ECO:0000256" key="7">
    <source>
        <dbReference type="ARBA" id="ARBA00022989"/>
    </source>
</evidence>
<dbReference type="Gene3D" id="1.20.120.220">
    <property type="entry name" value="ATP synthase, F0 complex, subunit A"/>
    <property type="match status" value="1"/>
</dbReference>
<comment type="function">
    <text evidence="11 12">Key component of the proton channel; it plays a direct role in the translocation of protons across the membrane.</text>
</comment>
<feature type="transmembrane region" description="Helical" evidence="11">
    <location>
        <begin position="75"/>
        <end position="94"/>
    </location>
</feature>
<dbReference type="NCBIfam" id="TIGR01131">
    <property type="entry name" value="ATP_synt_6_or_A"/>
    <property type="match status" value="1"/>
</dbReference>
<keyword evidence="8 11" id="KW-0406">Ion transport</keyword>
<proteinExistence type="inferred from homology"/>
<dbReference type="InterPro" id="IPR045082">
    <property type="entry name" value="ATP_syn_F0_a_bact/chloroplast"/>
</dbReference>
<evidence type="ECO:0000256" key="1">
    <source>
        <dbReference type="ARBA" id="ARBA00004141"/>
    </source>
</evidence>
<dbReference type="PRINTS" id="PR00123">
    <property type="entry name" value="ATPASEA"/>
</dbReference>
<gene>
    <name evidence="11" type="primary">atpB</name>
    <name evidence="13" type="ORF">FD27_GL001643</name>
</gene>
<dbReference type="InterPro" id="IPR000568">
    <property type="entry name" value="ATP_synth_F0_asu"/>
</dbReference>
<dbReference type="NCBIfam" id="NF004479">
    <property type="entry name" value="PRK05815.1-4"/>
    <property type="match status" value="1"/>
</dbReference>
<organism evidence="13 14">
    <name type="scientific">Limosilactobacillus frumenti DSM 13145</name>
    <dbReference type="NCBI Taxonomy" id="1423746"/>
    <lineage>
        <taxon>Bacteria</taxon>
        <taxon>Bacillati</taxon>
        <taxon>Bacillota</taxon>
        <taxon>Bacilli</taxon>
        <taxon>Lactobacillales</taxon>
        <taxon>Lactobacillaceae</taxon>
        <taxon>Limosilactobacillus</taxon>
    </lineage>
</organism>
<dbReference type="Proteomes" id="UP000051445">
    <property type="component" value="Unassembled WGS sequence"/>
</dbReference>
<keyword evidence="6 11" id="KW-0375">Hydrogen ion transport</keyword>
<evidence type="ECO:0000256" key="6">
    <source>
        <dbReference type="ARBA" id="ARBA00022781"/>
    </source>
</evidence>
<dbReference type="EMBL" id="AZER01000004">
    <property type="protein sequence ID" value="KRL28644.1"/>
    <property type="molecule type" value="Genomic_DNA"/>
</dbReference>
<dbReference type="HAMAP" id="MF_01393">
    <property type="entry name" value="ATP_synth_a_bact"/>
    <property type="match status" value="1"/>
</dbReference>
<evidence type="ECO:0000256" key="12">
    <source>
        <dbReference type="RuleBase" id="RU000483"/>
    </source>
</evidence>
<keyword evidence="9 11" id="KW-0472">Membrane</keyword>
<protein>
    <recommendedName>
        <fullName evidence="11 12">ATP synthase subunit a</fullName>
    </recommendedName>
    <alternativeName>
        <fullName evidence="11">ATP synthase F0 sector subunit a</fullName>
    </alternativeName>
    <alternativeName>
        <fullName evidence="11">F-ATPase subunit 6</fullName>
    </alternativeName>
</protein>
<reference evidence="13 14" key="1">
    <citation type="journal article" date="2015" name="Genome Announc.">
        <title>Expanding the biotechnology potential of lactobacilli through comparative genomics of 213 strains and associated genera.</title>
        <authorList>
            <person name="Sun Z."/>
            <person name="Harris H.M."/>
            <person name="McCann A."/>
            <person name="Guo C."/>
            <person name="Argimon S."/>
            <person name="Zhang W."/>
            <person name="Yang X."/>
            <person name="Jeffery I.B."/>
            <person name="Cooney J.C."/>
            <person name="Kagawa T.F."/>
            <person name="Liu W."/>
            <person name="Song Y."/>
            <person name="Salvetti E."/>
            <person name="Wrobel A."/>
            <person name="Rasinkangas P."/>
            <person name="Parkhill J."/>
            <person name="Rea M.C."/>
            <person name="O'Sullivan O."/>
            <person name="Ritari J."/>
            <person name="Douillard F.P."/>
            <person name="Paul Ross R."/>
            <person name="Yang R."/>
            <person name="Briner A.E."/>
            <person name="Felis G.E."/>
            <person name="de Vos W.M."/>
            <person name="Barrangou R."/>
            <person name="Klaenhammer T.R."/>
            <person name="Caufield P.W."/>
            <person name="Cui Y."/>
            <person name="Zhang H."/>
            <person name="O'Toole P.W."/>
        </authorList>
    </citation>
    <scope>NUCLEOTIDE SEQUENCE [LARGE SCALE GENOMIC DNA]</scope>
    <source>
        <strain evidence="13 14">DSM 13145</strain>
    </source>
</reference>
<name>A0A0R1PDH1_9LACO</name>
<evidence type="ECO:0000313" key="13">
    <source>
        <dbReference type="EMBL" id="KRL28644.1"/>
    </source>
</evidence>
<evidence type="ECO:0000256" key="4">
    <source>
        <dbReference type="ARBA" id="ARBA00022547"/>
    </source>
</evidence>
<evidence type="ECO:0000256" key="8">
    <source>
        <dbReference type="ARBA" id="ARBA00023065"/>
    </source>
</evidence>
<keyword evidence="3 11" id="KW-0813">Transport</keyword>
<dbReference type="GO" id="GO:0045259">
    <property type="term" value="C:proton-transporting ATP synthase complex"/>
    <property type="evidence" value="ECO:0007669"/>
    <property type="project" value="UniProtKB-KW"/>
</dbReference>
<dbReference type="Pfam" id="PF00119">
    <property type="entry name" value="ATP-synt_A"/>
    <property type="match status" value="1"/>
</dbReference>
<dbReference type="InterPro" id="IPR035908">
    <property type="entry name" value="F0_ATP_A_sf"/>
</dbReference>
<keyword evidence="11" id="KW-1003">Cell membrane</keyword>
<dbReference type="RefSeq" id="WP_057748120.1">
    <property type="nucleotide sequence ID" value="NZ_AZER01000004.1"/>
</dbReference>
<evidence type="ECO:0000313" key="14">
    <source>
        <dbReference type="Proteomes" id="UP000051445"/>
    </source>
</evidence>
<dbReference type="GO" id="GO:0042777">
    <property type="term" value="P:proton motive force-driven plasma membrane ATP synthesis"/>
    <property type="evidence" value="ECO:0007669"/>
    <property type="project" value="TreeGrafter"/>
</dbReference>
<keyword evidence="14" id="KW-1185">Reference proteome</keyword>
<comment type="similarity">
    <text evidence="2 11 12">Belongs to the ATPase A chain family.</text>
</comment>
<comment type="caution">
    <text evidence="13">The sequence shown here is derived from an EMBL/GenBank/DDBJ whole genome shotgun (WGS) entry which is preliminary data.</text>
</comment>
<dbReference type="STRING" id="1423746.FD27_GL001643"/>
<feature type="transmembrane region" description="Helical" evidence="11">
    <location>
        <begin position="20"/>
        <end position="37"/>
    </location>
</feature>
<evidence type="ECO:0000256" key="3">
    <source>
        <dbReference type="ARBA" id="ARBA00022448"/>
    </source>
</evidence>
<dbReference type="GO" id="GO:0046933">
    <property type="term" value="F:proton-transporting ATP synthase activity, rotational mechanism"/>
    <property type="evidence" value="ECO:0007669"/>
    <property type="project" value="UniProtKB-UniRule"/>
</dbReference>
<feature type="transmembrane region" description="Helical" evidence="11">
    <location>
        <begin position="179"/>
        <end position="202"/>
    </location>
</feature>
<evidence type="ECO:0000256" key="5">
    <source>
        <dbReference type="ARBA" id="ARBA00022692"/>
    </source>
</evidence>
<keyword evidence="5 11" id="KW-0812">Transmembrane</keyword>
<evidence type="ECO:0000256" key="2">
    <source>
        <dbReference type="ARBA" id="ARBA00006810"/>
    </source>
</evidence>
<sequence length="235" mass="25937">MGGDALTFKLFGLTFNATNIISGLVIYAIVFFVLFGMSRKIQMKPTGAQNVLEWLIDFTNGIVRSQMPAEETGHYSFFAFVLFVFIFFANQFGLIFNLSWNNAEVLRSPTADPVVTLTFSLMVITLAHFAGIAHKGFGGYLKGYVKPFALMLPVNIIEELANFLTLGLRIFGNIFAGELLLKLVAGVAFSHGALTIVPGFLLELLWQGFSVFIGSIQAYVFVTLTTVYISRKVSE</sequence>
<dbReference type="SUPFAM" id="SSF81336">
    <property type="entry name" value="F1F0 ATP synthase subunit A"/>
    <property type="match status" value="1"/>
</dbReference>
<accession>A0A0R1PDH1</accession>
<dbReference type="PANTHER" id="PTHR42823:SF3">
    <property type="entry name" value="ATP SYNTHASE SUBUNIT A, CHLOROPLASTIC"/>
    <property type="match status" value="1"/>
</dbReference>
<feature type="transmembrane region" description="Helical" evidence="11">
    <location>
        <begin position="114"/>
        <end position="133"/>
    </location>
</feature>
<evidence type="ECO:0000256" key="10">
    <source>
        <dbReference type="ARBA" id="ARBA00023310"/>
    </source>
</evidence>